<evidence type="ECO:0000313" key="1">
    <source>
        <dbReference type="EMBL" id="RCI76287.1"/>
    </source>
</evidence>
<accession>A0A2R4BG06</accession>
<organism evidence="1 3">
    <name type="scientific">Pseudomonas aeruginosa</name>
    <dbReference type="NCBI Taxonomy" id="287"/>
    <lineage>
        <taxon>Bacteria</taxon>
        <taxon>Pseudomonadati</taxon>
        <taxon>Pseudomonadota</taxon>
        <taxon>Gammaproteobacteria</taxon>
        <taxon>Pseudomonadales</taxon>
        <taxon>Pseudomonadaceae</taxon>
        <taxon>Pseudomonas</taxon>
    </lineage>
</organism>
<dbReference type="EMBL" id="CP136986">
    <property type="protein sequence ID" value="WOS77656.1"/>
    <property type="molecule type" value="Genomic_DNA"/>
</dbReference>
<evidence type="ECO:0000313" key="2">
    <source>
        <dbReference type="EMBL" id="WOS77656.1"/>
    </source>
</evidence>
<reference evidence="2" key="2">
    <citation type="submission" date="2023-06" db="EMBL/GenBank/DDBJ databases">
        <authorList>
            <consortium name="Clinical and Environmental Microbiology Branch: Whole genome sequencing antimicrobial resistance pathogens in the healthcare setting"/>
        </authorList>
    </citation>
    <scope>NUCLEOTIDE SEQUENCE</scope>
    <source>
        <strain evidence="2">2021CK-01020</strain>
    </source>
</reference>
<dbReference type="RefSeq" id="WP_003096120.1">
    <property type="nucleotide sequence ID" value="NZ_AP014622.1"/>
</dbReference>
<dbReference type="KEGG" id="paeb:NCGM1900_5916"/>
<dbReference type="Proteomes" id="UP000253594">
    <property type="component" value="Unassembled WGS sequence"/>
</dbReference>
<reference evidence="2" key="3">
    <citation type="submission" date="2023-10" db="EMBL/GenBank/DDBJ databases">
        <title>Pathogen: clinical or host-associated sample.</title>
        <authorList>
            <person name="Hergert J."/>
            <person name="Casey R."/>
            <person name="Wagner J."/>
            <person name="Young E.L."/>
            <person name="Oakeson K.F."/>
        </authorList>
    </citation>
    <scope>NUCLEOTIDE SEQUENCE</scope>
    <source>
        <strain evidence="2">2021CK-01020</strain>
    </source>
</reference>
<gene>
    <name evidence="1" type="ORF">DT376_03115</name>
    <name evidence="2" type="ORF">L4V69_35095</name>
</gene>
<evidence type="ECO:0000313" key="3">
    <source>
        <dbReference type="Proteomes" id="UP000253594"/>
    </source>
</evidence>
<reference evidence="1 3" key="1">
    <citation type="submission" date="2018-07" db="EMBL/GenBank/DDBJ databases">
        <title>Mechanisms of high-level aminoglycoside resistance among Gram-negative pathogens in Brazil.</title>
        <authorList>
            <person name="Ballaben A.S."/>
            <person name="Darini A.L.C."/>
            <person name="Doi Y."/>
        </authorList>
    </citation>
    <scope>NUCLEOTIDE SEQUENCE [LARGE SCALE GENOMIC DNA]</scope>
    <source>
        <strain evidence="1 3">B2-305</strain>
    </source>
</reference>
<dbReference type="AlphaFoldDB" id="A0A2R4BG06"/>
<sequence>MVVGEAWRKVGNYPALTLSGLVAVLPEVIARLTADPAASKVVDWTRCWSGNCGLSAKRKASAKSMTRPSRGIACHSVTGP</sequence>
<dbReference type="EMBL" id="QORE01000051">
    <property type="protein sequence ID" value="RCI76287.1"/>
    <property type="molecule type" value="Genomic_DNA"/>
</dbReference>
<name>A0A2R4BG06_PSEAI</name>
<dbReference type="Proteomes" id="UP001297540">
    <property type="component" value="Chromosome"/>
</dbReference>
<proteinExistence type="predicted"/>
<protein>
    <submittedName>
        <fullName evidence="1">Uncharacterized protein</fullName>
    </submittedName>
</protein>